<evidence type="ECO:0000313" key="2">
    <source>
        <dbReference type="EMBL" id="PMM55566.1"/>
    </source>
</evidence>
<organism evidence="2 3">
    <name type="scientific">Vibrio lentus</name>
    <dbReference type="NCBI Taxonomy" id="136468"/>
    <lineage>
        <taxon>Bacteria</taxon>
        <taxon>Pseudomonadati</taxon>
        <taxon>Pseudomonadota</taxon>
        <taxon>Gammaproteobacteria</taxon>
        <taxon>Vibrionales</taxon>
        <taxon>Vibrionaceae</taxon>
        <taxon>Vibrio</taxon>
    </lineage>
</organism>
<dbReference type="RefSeq" id="WP_099166173.1">
    <property type="nucleotide sequence ID" value="NZ_CAWQOO010001012.1"/>
</dbReference>
<reference evidence="3" key="1">
    <citation type="submission" date="2016-07" db="EMBL/GenBank/DDBJ databases">
        <title>Nontailed viruses are major unrecognized killers of bacteria in the ocean.</title>
        <authorList>
            <person name="Kauffman K."/>
            <person name="Hussain F."/>
            <person name="Yang J."/>
            <person name="Arevalo P."/>
            <person name="Brown J."/>
            <person name="Cutler M."/>
            <person name="Kelly L."/>
            <person name="Polz M.F."/>
        </authorList>
    </citation>
    <scope>NUCLEOTIDE SEQUENCE [LARGE SCALE GENOMIC DNA]</scope>
    <source>
        <strain evidence="3">10N.261.48.A1</strain>
    </source>
</reference>
<reference evidence="2 4" key="3">
    <citation type="journal article" date="2018" name="Nature">
        <title>A major lineage of non-tailed dsDNA viruses as unrecognized killers of marine bacteria.</title>
        <authorList>
            <person name="Kauffman K.M."/>
            <person name="Hussain F.A."/>
            <person name="Yang J."/>
            <person name="Arevalo P."/>
            <person name="Brown J.M."/>
            <person name="Chang W.K."/>
            <person name="VanInsberghe D."/>
            <person name="Elsherbini J."/>
            <person name="Sharma R.S."/>
            <person name="Cutler M.B."/>
            <person name="Kelly L."/>
            <person name="Polz M.F."/>
        </authorList>
    </citation>
    <scope>NUCLEOTIDE SEQUENCE</scope>
    <source>
        <strain evidence="2">10N.261.48.A1</strain>
        <strain evidence="1 4">10N.286.55.E1</strain>
    </source>
</reference>
<dbReference type="GeneID" id="69652432"/>
<sequence length="333" mass="36725">MINPSSIKILKSTMLIIGVLLVGCKENKNLFEKKIEEVENNENVELETHPFPIVTVEMDAFPVNSFIAFEVFVETVAHTSSPERVNITTMPELRLESTAPDILNIPNGERFGLALQEGSVTVYAYFRGVQSRVPLELVILPALTSCGEIDNTQQNNSGGSCLKVRKGRVGESKGKLFTGTPSVSFLTALNYRQKNTADNTGKTYASSSLGLGRNATASAVYGLFRQDGKDATSDGTYGQYDRYCQNLAELHFLDRRDWRRATVSELSALHQESGALFENYGVFNKVDYWTASQPRQGRSDEFSDVGLKKGFVFRSHRTEGLAASCVSVNASHP</sequence>
<dbReference type="EMBL" id="MCSB01000014">
    <property type="protein sequence ID" value="PME29033.1"/>
    <property type="molecule type" value="Genomic_DNA"/>
</dbReference>
<dbReference type="Proteomes" id="UP000239763">
    <property type="component" value="Unassembled WGS sequence"/>
</dbReference>
<dbReference type="Proteomes" id="UP000235554">
    <property type="component" value="Unassembled WGS sequence"/>
</dbReference>
<dbReference type="AlphaFoldDB" id="A0A855IM94"/>
<accession>A0A855IM94</accession>
<evidence type="ECO:0000313" key="4">
    <source>
        <dbReference type="Proteomes" id="UP000239763"/>
    </source>
</evidence>
<comment type="caution">
    <text evidence="2">The sequence shown here is derived from an EMBL/GenBank/DDBJ whole genome shotgun (WGS) entry which is preliminary data.</text>
</comment>
<evidence type="ECO:0000313" key="3">
    <source>
        <dbReference type="Proteomes" id="UP000235554"/>
    </source>
</evidence>
<proteinExistence type="predicted"/>
<reference evidence="2" key="2">
    <citation type="submission" date="2016-07" db="EMBL/GenBank/DDBJ databases">
        <authorList>
            <person name="Kauffman K."/>
            <person name="Arevalo P."/>
            <person name="Polz M.F."/>
        </authorList>
    </citation>
    <scope>NUCLEOTIDE SEQUENCE</scope>
    <source>
        <strain evidence="2">10N.261.48.A1</strain>
        <strain evidence="1">10N.286.55.E1</strain>
    </source>
</reference>
<evidence type="ECO:0000313" key="1">
    <source>
        <dbReference type="EMBL" id="PME29033.1"/>
    </source>
</evidence>
<name>A0A855IM94_9VIBR</name>
<protein>
    <recommendedName>
        <fullName evidence="5">DUF1566 domain-containing protein</fullName>
    </recommendedName>
</protein>
<dbReference type="EMBL" id="MCZJ01000044">
    <property type="protein sequence ID" value="PMM55566.1"/>
    <property type="molecule type" value="Genomic_DNA"/>
</dbReference>
<evidence type="ECO:0008006" key="5">
    <source>
        <dbReference type="Google" id="ProtNLM"/>
    </source>
</evidence>
<gene>
    <name evidence="2" type="ORF">BCT50_10415</name>
    <name evidence="1" type="ORF">BCV38_21905</name>
</gene>
<keyword evidence="4" id="KW-1185">Reference proteome</keyword>